<dbReference type="AlphaFoldDB" id="A0A2A2H677"/>
<evidence type="ECO:0008006" key="3">
    <source>
        <dbReference type="Google" id="ProtNLM"/>
    </source>
</evidence>
<evidence type="ECO:0000313" key="2">
    <source>
        <dbReference type="Proteomes" id="UP000217784"/>
    </source>
</evidence>
<dbReference type="Proteomes" id="UP000217784">
    <property type="component" value="Unassembled WGS sequence"/>
</dbReference>
<dbReference type="RefSeq" id="WP_069584325.1">
    <property type="nucleotide sequence ID" value="NZ_LMVM01000012.1"/>
</dbReference>
<accession>A0A2A2H677</accession>
<evidence type="ECO:0000313" key="1">
    <source>
        <dbReference type="EMBL" id="PAV04939.1"/>
    </source>
</evidence>
<dbReference type="InterPro" id="IPR019271">
    <property type="entry name" value="DUF2284_metal-binding"/>
</dbReference>
<dbReference type="OrthoDB" id="73362at2157"/>
<name>A0A2A2H677_METBR</name>
<dbReference type="Pfam" id="PF10050">
    <property type="entry name" value="DUF2284"/>
    <property type="match status" value="1"/>
</dbReference>
<reference evidence="1 2" key="1">
    <citation type="journal article" date="2017" name="BMC Genomics">
        <title>Genomic analysis of methanogenic archaea reveals a shift towards energy conservation.</title>
        <authorList>
            <person name="Gilmore S.P."/>
            <person name="Henske J.K."/>
            <person name="Sexton J.A."/>
            <person name="Solomon K.V."/>
            <person name="Seppala S."/>
            <person name="Yoo J.I."/>
            <person name="Huyett L.M."/>
            <person name="Pressman A."/>
            <person name="Cogan J.Z."/>
            <person name="Kivenson V."/>
            <person name="Peng X."/>
            <person name="Tan Y."/>
            <person name="Valentine D.L."/>
            <person name="O'Malley M.A."/>
        </authorList>
    </citation>
    <scope>NUCLEOTIDE SEQUENCE [LARGE SCALE GENOMIC DNA]</scope>
    <source>
        <strain evidence="1 2">M.o.H.</strain>
    </source>
</reference>
<proteinExistence type="predicted"/>
<dbReference type="EMBL" id="LMVM01000012">
    <property type="protein sequence ID" value="PAV04939.1"/>
    <property type="molecule type" value="Genomic_DNA"/>
</dbReference>
<organism evidence="1 2">
    <name type="scientific">Methanobacterium bryantii</name>
    <dbReference type="NCBI Taxonomy" id="2161"/>
    <lineage>
        <taxon>Archaea</taxon>
        <taxon>Methanobacteriati</taxon>
        <taxon>Methanobacteriota</taxon>
        <taxon>Methanomada group</taxon>
        <taxon>Methanobacteria</taxon>
        <taxon>Methanobacteriales</taxon>
        <taxon>Methanobacteriaceae</taxon>
        <taxon>Methanobacterium</taxon>
    </lineage>
</organism>
<gene>
    <name evidence="1" type="ORF">ASJ80_11570</name>
</gene>
<sequence length="223" mass="25026">MKEVDDYKFLEKSALEHGFADAKVIPMDKVVIEDRLRLQCMGSCFQHGKNLKCPPYAPSMAEFRKILNEYSFAMVIKFKPPEISDEMIVKYGLNDIENDKVSLIQELETQSINAVKNQDIDKSMMMRSDFSGPCKNALMAMLELEKAAFKQGYTLATTFFYGACYLCETCNVKNGICLNPEISRFSAEAAGINIVKTAANAGMGFKFPIKEEELGGMVILFID</sequence>
<dbReference type="PIRSF" id="PIRSF018748">
    <property type="entry name" value="UCP018748"/>
    <property type="match status" value="1"/>
</dbReference>
<comment type="caution">
    <text evidence="1">The sequence shown here is derived from an EMBL/GenBank/DDBJ whole genome shotgun (WGS) entry which is preliminary data.</text>
</comment>
<protein>
    <recommendedName>
        <fullName evidence="3">Metal-binding protein</fullName>
    </recommendedName>
</protein>
<keyword evidence="2" id="KW-1185">Reference proteome</keyword>